<dbReference type="Proteomes" id="UP001235064">
    <property type="component" value="Unassembled WGS sequence"/>
</dbReference>
<keyword evidence="2" id="KW-1185">Reference proteome</keyword>
<evidence type="ECO:0008006" key="3">
    <source>
        <dbReference type="Google" id="ProtNLM"/>
    </source>
</evidence>
<name>A0ABT7MTK4_9MICO</name>
<dbReference type="RefSeq" id="WP_286285555.1">
    <property type="nucleotide sequence ID" value="NZ_JASXSZ010000001.1"/>
</dbReference>
<proteinExistence type="predicted"/>
<accession>A0ABT7MTK4</accession>
<sequence length="301" mass="32639">MTAAAPPGDSFAEAFDVALRLRSASLSWLRMRLTEAGVIVSASTLNYWRSGERHPEGGRSLRAVSAIEDVLDLSPGSLTRHVIGRSSRVGAVSEQAPAFETDPDYRELYAALGVTPPAKTRVVSMEEVIDVDARGSVSSVRVLMLLQCVEDAVESVGFVLTSPVPTSVMPVFTVDGGGVPAPVLAHANGRMFGFGVTLDRTIRRGETAMVCLTVVFPEGYPIRRRHLSGSRRPLRELIQWFRFTPGHVPDWFDEVELTAGARKVASPALSAPASLHRVRWNFGPGAVDLSWGFDEDPLDES</sequence>
<reference evidence="1 2" key="1">
    <citation type="submission" date="2023-06" db="EMBL/GenBank/DDBJ databases">
        <title>Microbacterium sp. nov., isolated from a waste landfill.</title>
        <authorList>
            <person name="Wen W."/>
        </authorList>
    </citation>
    <scope>NUCLEOTIDE SEQUENCE [LARGE SCALE GENOMIC DNA]</scope>
    <source>
        <strain evidence="1 2">ASV49</strain>
    </source>
</reference>
<protein>
    <recommendedName>
        <fullName evidence="3">XRE family transcriptional regulator</fullName>
    </recommendedName>
</protein>
<organism evidence="1 2">
    <name type="scientific">Microbacterium candidum</name>
    <dbReference type="NCBI Taxonomy" id="3041922"/>
    <lineage>
        <taxon>Bacteria</taxon>
        <taxon>Bacillati</taxon>
        <taxon>Actinomycetota</taxon>
        <taxon>Actinomycetes</taxon>
        <taxon>Micrococcales</taxon>
        <taxon>Microbacteriaceae</taxon>
        <taxon>Microbacterium</taxon>
    </lineage>
</organism>
<gene>
    <name evidence="1" type="ORF">QSV35_00395</name>
</gene>
<dbReference type="EMBL" id="JASXSZ010000001">
    <property type="protein sequence ID" value="MDL9977777.1"/>
    <property type="molecule type" value="Genomic_DNA"/>
</dbReference>
<comment type="caution">
    <text evidence="1">The sequence shown here is derived from an EMBL/GenBank/DDBJ whole genome shotgun (WGS) entry which is preliminary data.</text>
</comment>
<evidence type="ECO:0000313" key="2">
    <source>
        <dbReference type="Proteomes" id="UP001235064"/>
    </source>
</evidence>
<evidence type="ECO:0000313" key="1">
    <source>
        <dbReference type="EMBL" id="MDL9977777.1"/>
    </source>
</evidence>